<reference evidence="2 3" key="1">
    <citation type="submission" date="2019-02" db="EMBL/GenBank/DDBJ databases">
        <title>Genome sequencing of the rare red list fungi Hericium alpestre (H. flagellum).</title>
        <authorList>
            <person name="Buettner E."/>
            <person name="Kellner H."/>
        </authorList>
    </citation>
    <scope>NUCLEOTIDE SEQUENCE [LARGE SCALE GENOMIC DNA]</scope>
    <source>
        <strain evidence="2 3">DSM 108284</strain>
    </source>
</reference>
<evidence type="ECO:0000313" key="2">
    <source>
        <dbReference type="EMBL" id="TFY78357.1"/>
    </source>
</evidence>
<proteinExistence type="predicted"/>
<sequence length="121" mass="12707">MLADEVPTQVNTPVASDAEAGEATEESKAAAGLLKRQRSSSVASTPRSPSGRITRARAKAGKADSSPQPGPSGITPPRPKRRRKLPSMLADAVPLESVEDDEPPVSTQQDEDGTDESMVED</sequence>
<feature type="compositionally biased region" description="Acidic residues" evidence="1">
    <location>
        <begin position="97"/>
        <end position="121"/>
    </location>
</feature>
<dbReference type="EMBL" id="SFCI01000696">
    <property type="protein sequence ID" value="TFY78357.1"/>
    <property type="molecule type" value="Genomic_DNA"/>
</dbReference>
<evidence type="ECO:0000313" key="3">
    <source>
        <dbReference type="Proteomes" id="UP000298061"/>
    </source>
</evidence>
<organism evidence="2 3">
    <name type="scientific">Hericium alpestre</name>
    <dbReference type="NCBI Taxonomy" id="135208"/>
    <lineage>
        <taxon>Eukaryota</taxon>
        <taxon>Fungi</taxon>
        <taxon>Dikarya</taxon>
        <taxon>Basidiomycota</taxon>
        <taxon>Agaricomycotina</taxon>
        <taxon>Agaricomycetes</taxon>
        <taxon>Russulales</taxon>
        <taxon>Hericiaceae</taxon>
        <taxon>Hericium</taxon>
    </lineage>
</organism>
<comment type="caution">
    <text evidence="2">The sequence shown here is derived from an EMBL/GenBank/DDBJ whole genome shotgun (WGS) entry which is preliminary data.</text>
</comment>
<dbReference type="AlphaFoldDB" id="A0A4Y9ZWB7"/>
<gene>
    <name evidence="2" type="ORF">EWM64_g5655</name>
</gene>
<keyword evidence="3" id="KW-1185">Reference proteome</keyword>
<name>A0A4Y9ZWB7_9AGAM</name>
<feature type="region of interest" description="Disordered" evidence="1">
    <location>
        <begin position="1"/>
        <end position="121"/>
    </location>
</feature>
<evidence type="ECO:0000256" key="1">
    <source>
        <dbReference type="SAM" id="MobiDB-lite"/>
    </source>
</evidence>
<feature type="compositionally biased region" description="Pro residues" evidence="1">
    <location>
        <begin position="68"/>
        <end position="77"/>
    </location>
</feature>
<accession>A0A4Y9ZWB7</accession>
<feature type="compositionally biased region" description="Low complexity" evidence="1">
    <location>
        <begin position="39"/>
        <end position="50"/>
    </location>
</feature>
<dbReference type="Proteomes" id="UP000298061">
    <property type="component" value="Unassembled WGS sequence"/>
</dbReference>
<protein>
    <submittedName>
        <fullName evidence="2">Uncharacterized protein</fullName>
    </submittedName>
</protein>